<dbReference type="SUPFAM" id="SSF47781">
    <property type="entry name" value="RuvA domain 2-like"/>
    <property type="match status" value="1"/>
</dbReference>
<keyword evidence="5" id="KW-0234">DNA repair</keyword>
<feature type="domain" description="UVR" evidence="6">
    <location>
        <begin position="207"/>
        <end position="242"/>
    </location>
</feature>
<dbReference type="InterPro" id="IPR036876">
    <property type="entry name" value="UVR_dom_sf"/>
</dbReference>
<dbReference type="InterPro" id="IPR000305">
    <property type="entry name" value="GIY-YIG_endonuc"/>
</dbReference>
<dbReference type="Gene3D" id="4.10.860.10">
    <property type="entry name" value="UVR domain"/>
    <property type="match status" value="1"/>
</dbReference>
<dbReference type="PANTHER" id="PTHR30562">
    <property type="entry name" value="UVRC/OXIDOREDUCTASE"/>
    <property type="match status" value="1"/>
</dbReference>
<dbReference type="AlphaFoldDB" id="A0A4R8M5Y4"/>
<evidence type="ECO:0000259" key="8">
    <source>
        <dbReference type="PROSITE" id="PS50165"/>
    </source>
</evidence>
<dbReference type="CDD" id="cd10434">
    <property type="entry name" value="GIY-YIG_UvrC_Cho"/>
    <property type="match status" value="1"/>
</dbReference>
<dbReference type="PROSITE" id="PS50164">
    <property type="entry name" value="GIY_YIG"/>
    <property type="match status" value="1"/>
</dbReference>
<keyword evidence="10" id="KW-1185">Reference proteome</keyword>
<gene>
    <name evidence="9" type="ORF">C8D99_10873</name>
</gene>
<dbReference type="Pfam" id="PF14520">
    <property type="entry name" value="HHH_5"/>
    <property type="match status" value="1"/>
</dbReference>
<dbReference type="Pfam" id="PF02151">
    <property type="entry name" value="UVR"/>
    <property type="match status" value="1"/>
</dbReference>
<dbReference type="Pfam" id="PF08459">
    <property type="entry name" value="UvrC_RNaseH_dom"/>
    <property type="match status" value="1"/>
</dbReference>
<keyword evidence="1" id="KW-0963">Cytoplasm</keyword>
<sequence length="495" mass="56316">MATERIAKLLKKLPDRPGVYLMRDAAGEVIYVGKAKSLKKRVSSYFRHDSFASPRLRKLVQSIEDISVIRTESEVEALILEAKLIRKYSPFFNVDLKMSDRYPYIKITRELFPRIVVTRQRGKDDALYFGPYVSAGDVRSLLRLIERYFPLRICARDIDASTPEKNGRPCLHYSLGRCLGPCAGLVTPADYRERVDDVILLLQGQSSEVVERLRKRMDRAAKSLAFEEAARLRDTIRAIWRITRQRITSPLREDFDGDMWQCLNRLQQALRLPVIPWRIDGFDISHMSGRETYGVVVVFEQGSPNTSLYRRFRIKTVEGVDDFRSLEETVTRRYGQSLKGSEPLPQLVLIDGGPVQLEFARKALDELGLKDLPAVSLAKQEELIYHTPGEEPLRLDFGDSALRLLQRVRDESHRFAIESHRASRSARLRRSVLEEVPGIGRHRAAQLLGRFGSVRNMAAMSAEELATVPGIGPAMAERILSVLKENIGGTEPEKN</sequence>
<dbReference type="GO" id="GO:0003677">
    <property type="term" value="F:DNA binding"/>
    <property type="evidence" value="ECO:0007669"/>
    <property type="project" value="InterPro"/>
</dbReference>
<evidence type="ECO:0000256" key="4">
    <source>
        <dbReference type="ARBA" id="ARBA00022881"/>
    </source>
</evidence>
<dbReference type="InterPro" id="IPR003583">
    <property type="entry name" value="Hlx-hairpin-Hlx_DNA-bd_motif"/>
</dbReference>
<reference evidence="9 10" key="1">
    <citation type="submission" date="2019-03" db="EMBL/GenBank/DDBJ databases">
        <title>Genomic Encyclopedia of Type Strains, Phase IV (KMG-IV): sequencing the most valuable type-strain genomes for metagenomic binning, comparative biology and taxonomic classification.</title>
        <authorList>
            <person name="Goeker M."/>
        </authorList>
    </citation>
    <scope>NUCLEOTIDE SEQUENCE [LARGE SCALE GENOMIC DNA]</scope>
    <source>
        <strain evidence="9 10">DSM 25964</strain>
    </source>
</reference>
<dbReference type="InterPro" id="IPR035901">
    <property type="entry name" value="GIY-YIG_endonuc_sf"/>
</dbReference>
<dbReference type="RefSeq" id="WP_338024423.1">
    <property type="nucleotide sequence ID" value="NZ_SORI01000008.1"/>
</dbReference>
<organism evidence="9 10">
    <name type="scientific">Aminivibrio pyruvatiphilus</name>
    <dbReference type="NCBI Taxonomy" id="1005740"/>
    <lineage>
        <taxon>Bacteria</taxon>
        <taxon>Thermotogati</taxon>
        <taxon>Synergistota</taxon>
        <taxon>Synergistia</taxon>
        <taxon>Synergistales</taxon>
        <taxon>Aminobacteriaceae</taxon>
        <taxon>Aminivibrio</taxon>
    </lineage>
</organism>
<evidence type="ECO:0000259" key="6">
    <source>
        <dbReference type="PROSITE" id="PS50151"/>
    </source>
</evidence>
<dbReference type="Proteomes" id="UP000295066">
    <property type="component" value="Unassembled WGS sequence"/>
</dbReference>
<dbReference type="GO" id="GO:0006289">
    <property type="term" value="P:nucleotide-excision repair"/>
    <property type="evidence" value="ECO:0007669"/>
    <property type="project" value="InterPro"/>
</dbReference>
<proteinExistence type="predicted"/>
<feature type="domain" description="GIY-YIG" evidence="7">
    <location>
        <begin position="15"/>
        <end position="94"/>
    </location>
</feature>
<evidence type="ECO:0000256" key="5">
    <source>
        <dbReference type="ARBA" id="ARBA00023204"/>
    </source>
</evidence>
<dbReference type="PROSITE" id="PS50151">
    <property type="entry name" value="UVR"/>
    <property type="match status" value="1"/>
</dbReference>
<keyword evidence="4" id="KW-0267">Excision nuclease</keyword>
<dbReference type="SMART" id="SM00278">
    <property type="entry name" value="HhH1"/>
    <property type="match status" value="2"/>
</dbReference>
<evidence type="ECO:0000256" key="1">
    <source>
        <dbReference type="ARBA" id="ARBA00022490"/>
    </source>
</evidence>
<name>A0A4R8M5Y4_9BACT</name>
<evidence type="ECO:0000259" key="7">
    <source>
        <dbReference type="PROSITE" id="PS50164"/>
    </source>
</evidence>
<dbReference type="InterPro" id="IPR010994">
    <property type="entry name" value="RuvA_2-like"/>
</dbReference>
<dbReference type="InterPro" id="IPR050066">
    <property type="entry name" value="UvrABC_protein_C"/>
</dbReference>
<dbReference type="InterPro" id="IPR047296">
    <property type="entry name" value="GIY-YIG_UvrC_Cho"/>
</dbReference>
<evidence type="ECO:0000313" key="10">
    <source>
        <dbReference type="Proteomes" id="UP000295066"/>
    </source>
</evidence>
<dbReference type="Pfam" id="PF01541">
    <property type="entry name" value="GIY-YIG"/>
    <property type="match status" value="1"/>
</dbReference>
<dbReference type="SUPFAM" id="SSF82771">
    <property type="entry name" value="GIY-YIG endonuclease"/>
    <property type="match status" value="1"/>
</dbReference>
<dbReference type="InterPro" id="IPR038476">
    <property type="entry name" value="UvrC_RNase_H_dom_sf"/>
</dbReference>
<evidence type="ECO:0000256" key="3">
    <source>
        <dbReference type="ARBA" id="ARBA00022769"/>
    </source>
</evidence>
<evidence type="ECO:0000313" key="9">
    <source>
        <dbReference type="EMBL" id="TDY60524.1"/>
    </source>
</evidence>
<comment type="caution">
    <text evidence="9">The sequence shown here is derived from an EMBL/GenBank/DDBJ whole genome shotgun (WGS) entry which is preliminary data.</text>
</comment>
<dbReference type="EMBL" id="SORI01000008">
    <property type="protein sequence ID" value="TDY60524.1"/>
    <property type="molecule type" value="Genomic_DNA"/>
</dbReference>
<dbReference type="PROSITE" id="PS50165">
    <property type="entry name" value="UVRC"/>
    <property type="match status" value="1"/>
</dbReference>
<evidence type="ECO:0000256" key="2">
    <source>
        <dbReference type="ARBA" id="ARBA00022763"/>
    </source>
</evidence>
<dbReference type="SMART" id="SM00465">
    <property type="entry name" value="GIYc"/>
    <property type="match status" value="1"/>
</dbReference>
<dbReference type="Gene3D" id="3.30.420.340">
    <property type="entry name" value="UvrC, RNAse H endonuclease domain"/>
    <property type="match status" value="1"/>
</dbReference>
<dbReference type="FunFam" id="3.40.1440.10:FF:000001">
    <property type="entry name" value="UvrABC system protein C"/>
    <property type="match status" value="1"/>
</dbReference>
<dbReference type="PANTHER" id="PTHR30562:SF1">
    <property type="entry name" value="UVRABC SYSTEM PROTEIN C"/>
    <property type="match status" value="1"/>
</dbReference>
<dbReference type="InterPro" id="IPR001162">
    <property type="entry name" value="UvrC_RNase_H_dom"/>
</dbReference>
<keyword evidence="2" id="KW-0227">DNA damage</keyword>
<feature type="domain" description="UvrC family homology region profile" evidence="8">
    <location>
        <begin position="252"/>
        <end position="364"/>
    </location>
</feature>
<dbReference type="InterPro" id="IPR001943">
    <property type="entry name" value="UVR_dom"/>
</dbReference>
<keyword evidence="3" id="KW-0228">DNA excision</keyword>
<accession>A0A4R8M5Y4</accession>
<dbReference type="Gene3D" id="1.10.150.20">
    <property type="entry name" value="5' to 3' exonuclease, C-terminal subdomain"/>
    <property type="match status" value="1"/>
</dbReference>
<dbReference type="GO" id="GO:0009380">
    <property type="term" value="C:excinuclease repair complex"/>
    <property type="evidence" value="ECO:0007669"/>
    <property type="project" value="TreeGrafter"/>
</dbReference>
<dbReference type="Gene3D" id="3.40.1440.10">
    <property type="entry name" value="GIY-YIG endonuclease"/>
    <property type="match status" value="1"/>
</dbReference>
<dbReference type="GO" id="GO:0009381">
    <property type="term" value="F:excinuclease ABC activity"/>
    <property type="evidence" value="ECO:0007669"/>
    <property type="project" value="InterPro"/>
</dbReference>
<dbReference type="SUPFAM" id="SSF46600">
    <property type="entry name" value="C-terminal UvrC-binding domain of UvrB"/>
    <property type="match status" value="1"/>
</dbReference>
<protein>
    <submittedName>
        <fullName evidence="9">Excinuclease ABC subunit C</fullName>
    </submittedName>
</protein>